<name>A0A6J5D4C0_9BURK</name>
<sequence>MLRINVSHRFTSLPTLGSVAAIALFVAVIAWWAHVFTASAPAGPAQPAAPAALDTAAGGTLFGSQPDQGPHDAVQLLGILSFDAHHGAAIVSIGGAPARVVRVSGKLNDSTTLAEVRAHSIVVKRGSLQREIALPAVDNADGYVR</sequence>
<keyword evidence="1" id="KW-0472">Membrane</keyword>
<evidence type="ECO:0008006" key="4">
    <source>
        <dbReference type="Google" id="ProtNLM"/>
    </source>
</evidence>
<organism evidence="2 3">
    <name type="scientific">Paraburkholderia solisilvae</name>
    <dbReference type="NCBI Taxonomy" id="624376"/>
    <lineage>
        <taxon>Bacteria</taxon>
        <taxon>Pseudomonadati</taxon>
        <taxon>Pseudomonadota</taxon>
        <taxon>Betaproteobacteria</taxon>
        <taxon>Burkholderiales</taxon>
        <taxon>Burkholderiaceae</taxon>
        <taxon>Paraburkholderia</taxon>
    </lineage>
</organism>
<evidence type="ECO:0000313" key="2">
    <source>
        <dbReference type="EMBL" id="CAB3748164.1"/>
    </source>
</evidence>
<dbReference type="Proteomes" id="UP000494329">
    <property type="component" value="Unassembled WGS sequence"/>
</dbReference>
<keyword evidence="1" id="KW-1133">Transmembrane helix</keyword>
<accession>A0A6J5D4C0</accession>
<keyword evidence="3" id="KW-1185">Reference proteome</keyword>
<protein>
    <recommendedName>
        <fullName evidence="4">Type II secretion system protein GspC N-terminal domain-containing protein</fullName>
    </recommendedName>
</protein>
<dbReference type="RefSeq" id="WP_175109160.1">
    <property type="nucleotide sequence ID" value="NZ_CADIKF010000002.1"/>
</dbReference>
<keyword evidence="1" id="KW-0812">Transmembrane</keyword>
<reference evidence="2 3" key="1">
    <citation type="submission" date="2020-04" db="EMBL/GenBank/DDBJ databases">
        <authorList>
            <person name="De Canck E."/>
        </authorList>
    </citation>
    <scope>NUCLEOTIDE SEQUENCE [LARGE SCALE GENOMIC DNA]</scope>
    <source>
        <strain evidence="2 3">LMG 29739</strain>
    </source>
</reference>
<dbReference type="AlphaFoldDB" id="A0A6J5D4C0"/>
<gene>
    <name evidence="2" type="ORF">LMG29739_00492</name>
</gene>
<feature type="transmembrane region" description="Helical" evidence="1">
    <location>
        <begin position="12"/>
        <end position="33"/>
    </location>
</feature>
<evidence type="ECO:0000256" key="1">
    <source>
        <dbReference type="SAM" id="Phobius"/>
    </source>
</evidence>
<proteinExistence type="predicted"/>
<evidence type="ECO:0000313" key="3">
    <source>
        <dbReference type="Proteomes" id="UP000494329"/>
    </source>
</evidence>
<dbReference type="EMBL" id="CADIKF010000002">
    <property type="protein sequence ID" value="CAB3748164.1"/>
    <property type="molecule type" value="Genomic_DNA"/>
</dbReference>